<evidence type="ECO:0000256" key="9">
    <source>
        <dbReference type="ARBA" id="ARBA00023180"/>
    </source>
</evidence>
<protein>
    <recommendedName>
        <fullName evidence="13">GPI transamidase component PIG-S</fullName>
    </recommendedName>
</protein>
<evidence type="ECO:0000256" key="4">
    <source>
        <dbReference type="ARBA" id="ARBA00022502"/>
    </source>
</evidence>
<dbReference type="RefSeq" id="XP_024716206.1">
    <property type="nucleotide sequence ID" value="XM_024856607.1"/>
</dbReference>
<name>A0A2P7YZX0_9ASCO</name>
<dbReference type="EMBL" id="PYFQ01000001">
    <property type="protein sequence ID" value="PSK41507.1"/>
    <property type="molecule type" value="Genomic_DNA"/>
</dbReference>
<dbReference type="InterPro" id="IPR019540">
    <property type="entry name" value="PtdIno-glycan_biosynth_class_S"/>
</dbReference>
<evidence type="ECO:0000256" key="10">
    <source>
        <dbReference type="SAM" id="Phobius"/>
    </source>
</evidence>
<evidence type="ECO:0000256" key="2">
    <source>
        <dbReference type="ARBA" id="ARBA00004687"/>
    </source>
</evidence>
<keyword evidence="4" id="KW-0337">GPI-anchor biosynthesis</keyword>
<feature type="transmembrane region" description="Helical" evidence="10">
    <location>
        <begin position="459"/>
        <end position="481"/>
    </location>
</feature>
<keyword evidence="12" id="KW-1185">Reference proteome</keyword>
<keyword evidence="9" id="KW-0325">Glycoprotein</keyword>
<dbReference type="Pfam" id="PF10510">
    <property type="entry name" value="PIG-S"/>
    <property type="match status" value="1"/>
</dbReference>
<keyword evidence="7 10" id="KW-1133">Transmembrane helix</keyword>
<keyword evidence="8 10" id="KW-0472">Membrane</keyword>
<reference evidence="11 12" key="1">
    <citation type="submission" date="2018-03" db="EMBL/GenBank/DDBJ databases">
        <title>Candida pseudohaemulonii genome assembly and annotation.</title>
        <authorList>
            <person name="Munoz J.F."/>
            <person name="Gade L.G."/>
            <person name="Chow N.A."/>
            <person name="Litvintseva A.P."/>
            <person name="Loparev V.N."/>
            <person name="Cuomo C.A."/>
        </authorList>
    </citation>
    <scope>NUCLEOTIDE SEQUENCE [LARGE SCALE GENOMIC DNA]</scope>
    <source>
        <strain evidence="11 12">B12108</strain>
    </source>
</reference>
<keyword evidence="5 10" id="KW-0812">Transmembrane</keyword>
<evidence type="ECO:0000256" key="3">
    <source>
        <dbReference type="ARBA" id="ARBA00005316"/>
    </source>
</evidence>
<comment type="subcellular location">
    <subcellularLocation>
        <location evidence="1">Endoplasmic reticulum membrane</location>
        <topology evidence="1">Multi-pass membrane protein</topology>
    </subcellularLocation>
</comment>
<comment type="caution">
    <text evidence="11">The sequence shown here is derived from an EMBL/GenBank/DDBJ whole genome shotgun (WGS) entry which is preliminary data.</text>
</comment>
<dbReference type="PANTHER" id="PTHR21072">
    <property type="entry name" value="GPI TRANSAMIDASE COMPONENT PIG-S"/>
    <property type="match status" value="1"/>
</dbReference>
<evidence type="ECO:0000256" key="6">
    <source>
        <dbReference type="ARBA" id="ARBA00022824"/>
    </source>
</evidence>
<dbReference type="GO" id="GO:0016255">
    <property type="term" value="P:attachment of GPI anchor to protein"/>
    <property type="evidence" value="ECO:0007669"/>
    <property type="project" value="InterPro"/>
</dbReference>
<dbReference type="STRING" id="418784.A0A2P7YZX0"/>
<dbReference type="GO" id="GO:0042765">
    <property type="term" value="C:GPI-anchor transamidase complex"/>
    <property type="evidence" value="ECO:0007669"/>
    <property type="project" value="InterPro"/>
</dbReference>
<dbReference type="GeneID" id="36564581"/>
<evidence type="ECO:0000256" key="8">
    <source>
        <dbReference type="ARBA" id="ARBA00023136"/>
    </source>
</evidence>
<keyword evidence="6" id="KW-0256">Endoplasmic reticulum</keyword>
<evidence type="ECO:0000256" key="7">
    <source>
        <dbReference type="ARBA" id="ARBA00022989"/>
    </source>
</evidence>
<comment type="pathway">
    <text evidence="2">Glycolipid biosynthesis; glycosylphosphatidylinositol-anchor biosynthesis.</text>
</comment>
<comment type="similarity">
    <text evidence="3">Belongs to the PIGS family.</text>
</comment>
<dbReference type="OrthoDB" id="28748at2759"/>
<accession>A0A2P7YZX0</accession>
<dbReference type="PANTHER" id="PTHR21072:SF13">
    <property type="entry name" value="GPI TRANSAMIDASE COMPONENT PIG-S"/>
    <property type="match status" value="1"/>
</dbReference>
<gene>
    <name evidence="11" type="ORF">C7M61_001190</name>
</gene>
<evidence type="ECO:0000313" key="11">
    <source>
        <dbReference type="EMBL" id="PSK41507.1"/>
    </source>
</evidence>
<organism evidence="11 12">
    <name type="scientific">Candidozyma pseudohaemuli</name>
    <dbReference type="NCBI Taxonomy" id="418784"/>
    <lineage>
        <taxon>Eukaryota</taxon>
        <taxon>Fungi</taxon>
        <taxon>Dikarya</taxon>
        <taxon>Ascomycota</taxon>
        <taxon>Saccharomycotina</taxon>
        <taxon>Pichiomycetes</taxon>
        <taxon>Metschnikowiaceae</taxon>
        <taxon>Candidozyma</taxon>
    </lineage>
</organism>
<dbReference type="AlphaFoldDB" id="A0A2P7YZX0"/>
<evidence type="ECO:0008006" key="13">
    <source>
        <dbReference type="Google" id="ProtNLM"/>
    </source>
</evidence>
<evidence type="ECO:0000256" key="1">
    <source>
        <dbReference type="ARBA" id="ARBA00004477"/>
    </source>
</evidence>
<evidence type="ECO:0000313" key="12">
    <source>
        <dbReference type="Proteomes" id="UP000241107"/>
    </source>
</evidence>
<dbReference type="UniPathway" id="UPA00196"/>
<dbReference type="Proteomes" id="UP000241107">
    <property type="component" value="Unassembled WGS sequence"/>
</dbReference>
<evidence type="ECO:0000256" key="5">
    <source>
        <dbReference type="ARBA" id="ARBA00022692"/>
    </source>
</evidence>
<proteinExistence type="inferred from homology"/>
<feature type="transmembrane region" description="Helical" evidence="10">
    <location>
        <begin position="16"/>
        <end position="35"/>
    </location>
</feature>
<dbReference type="GO" id="GO:0006506">
    <property type="term" value="P:GPI anchor biosynthetic process"/>
    <property type="evidence" value="ECO:0007669"/>
    <property type="project" value="UniProtKB-UniPathway"/>
</dbReference>
<sequence>MKKSHESEPTKTARRSVVWMIFAFVLFLGVPMFMYTTSTYRAVLPIEDLNQRRQGFEEAIQIKVPIYLKSDRDLDLQSLQSQVDIELQRKWEVKGNWGVQLIASKDQTPDAFKDYVVDIAFDGKDSPSLSPNSKALTIHVNCNDCVIKELINLFEIIFKDEVEFVMNTINNINKKGAQHEIAVPHASTYNVVFNLLVENGISVDWEIEEAVSTMQPIFDVLKHYTNFKVSSQIQYYSKLHSPPVFDNTTNQYVVPTKDLSTFINYGDWNLITHDVYPTINFIVYFPASNLKGHPLVLEHSNTNSFIVPQWGGVYIYNSPMPVLEDFTYTLTKEQWTPMFDTFASQLLELIGLPKQPKSLPMRIDSFHRTMVVKNLKHLLENLASLVTLSESLNEISVPESTRSHMVESLQFYNEALVGLREGNFDSAVEASAWGLENSDKAFFEKEMVQQAYFPSEHKLAVFLPLLGPLGAIVTFGLLGVIKEQRKERKEKKEELQQKKDS</sequence>
<dbReference type="VEuPathDB" id="FungiDB:C7M61_001190"/>